<dbReference type="Gene3D" id="3.40.309.10">
    <property type="entry name" value="Aldehyde Dehydrogenase, Chain A, domain 2"/>
    <property type="match status" value="1"/>
</dbReference>
<dbReference type="CDD" id="cd07079">
    <property type="entry name" value="ALDH_F18-19_ProA-GPR"/>
    <property type="match status" value="1"/>
</dbReference>
<keyword evidence="7" id="KW-0963">Cytoplasm</keyword>
<dbReference type="PROSITE" id="PS01223">
    <property type="entry name" value="PROA"/>
    <property type="match status" value="1"/>
</dbReference>
<comment type="subcellular location">
    <subcellularLocation>
        <location evidence="7">Cytoplasm</location>
    </subcellularLocation>
</comment>
<dbReference type="GO" id="GO:0005737">
    <property type="term" value="C:cytoplasm"/>
    <property type="evidence" value="ECO:0007669"/>
    <property type="project" value="UniProtKB-SubCell"/>
</dbReference>
<dbReference type="SUPFAM" id="SSF53720">
    <property type="entry name" value="ALDH-like"/>
    <property type="match status" value="1"/>
</dbReference>
<dbReference type="NCBIfam" id="NF001221">
    <property type="entry name" value="PRK00197.1"/>
    <property type="match status" value="1"/>
</dbReference>
<dbReference type="AlphaFoldDB" id="A0A2P1PUG3"/>
<evidence type="ECO:0000256" key="3">
    <source>
        <dbReference type="ARBA" id="ARBA00022650"/>
    </source>
</evidence>
<dbReference type="OrthoDB" id="9809970at2"/>
<organism evidence="9 10">
    <name type="scientific">Ahniella affigens</name>
    <dbReference type="NCBI Taxonomy" id="2021234"/>
    <lineage>
        <taxon>Bacteria</taxon>
        <taxon>Pseudomonadati</taxon>
        <taxon>Pseudomonadota</taxon>
        <taxon>Gammaproteobacteria</taxon>
        <taxon>Lysobacterales</taxon>
        <taxon>Rhodanobacteraceae</taxon>
        <taxon>Ahniella</taxon>
    </lineage>
</organism>
<evidence type="ECO:0000256" key="1">
    <source>
        <dbReference type="ARBA" id="ARBA00004985"/>
    </source>
</evidence>
<accession>A0A2P1PUG3</accession>
<dbReference type="InterPro" id="IPR000965">
    <property type="entry name" value="GPR_dom"/>
</dbReference>
<dbReference type="HAMAP" id="MF_00412">
    <property type="entry name" value="ProA"/>
    <property type="match status" value="1"/>
</dbReference>
<dbReference type="RefSeq" id="WP_106892404.1">
    <property type="nucleotide sequence ID" value="NZ_CP027860.1"/>
</dbReference>
<dbReference type="PIRSF" id="PIRSF000151">
    <property type="entry name" value="GPR"/>
    <property type="match status" value="1"/>
</dbReference>
<evidence type="ECO:0000259" key="8">
    <source>
        <dbReference type="Pfam" id="PF00171"/>
    </source>
</evidence>
<dbReference type="GO" id="GO:0004350">
    <property type="term" value="F:glutamate-5-semialdehyde dehydrogenase activity"/>
    <property type="evidence" value="ECO:0007669"/>
    <property type="project" value="UniProtKB-UniRule"/>
</dbReference>
<name>A0A2P1PUG3_9GAMM</name>
<reference evidence="9 10" key="2">
    <citation type="submission" date="2018-03" db="EMBL/GenBank/DDBJ databases">
        <authorList>
            <person name="Keele B.F."/>
        </authorList>
    </citation>
    <scope>NUCLEOTIDE SEQUENCE [LARGE SCALE GENOMIC DNA]</scope>
    <source>
        <strain evidence="9 10">D13</strain>
    </source>
</reference>
<keyword evidence="4 7" id="KW-0521">NADP</keyword>
<dbReference type="InterPro" id="IPR016161">
    <property type="entry name" value="Ald_DH/histidinol_DH"/>
</dbReference>
<evidence type="ECO:0000313" key="9">
    <source>
        <dbReference type="EMBL" id="AVP98483.1"/>
    </source>
</evidence>
<dbReference type="InterPro" id="IPR016163">
    <property type="entry name" value="Ald_DH_C"/>
</dbReference>
<comment type="pathway">
    <text evidence="1 7">Amino-acid biosynthesis; L-proline biosynthesis; L-glutamate 5-semialdehyde from L-glutamate: step 2/2.</text>
</comment>
<evidence type="ECO:0000256" key="6">
    <source>
        <dbReference type="ARBA" id="ARBA00049024"/>
    </source>
</evidence>
<dbReference type="InterPro" id="IPR012134">
    <property type="entry name" value="Glu-5-SA_DH"/>
</dbReference>
<dbReference type="InterPro" id="IPR020593">
    <property type="entry name" value="G-glutamylP_reductase_CS"/>
</dbReference>
<keyword evidence="2 7" id="KW-0028">Amino-acid biosynthesis</keyword>
<evidence type="ECO:0000256" key="2">
    <source>
        <dbReference type="ARBA" id="ARBA00022605"/>
    </source>
</evidence>
<keyword evidence="3 7" id="KW-0641">Proline biosynthesis</keyword>
<dbReference type="EMBL" id="CP027860">
    <property type="protein sequence ID" value="AVP98483.1"/>
    <property type="molecule type" value="Genomic_DNA"/>
</dbReference>
<dbReference type="GO" id="GO:0055129">
    <property type="term" value="P:L-proline biosynthetic process"/>
    <property type="evidence" value="ECO:0007669"/>
    <property type="project" value="UniProtKB-UniRule"/>
</dbReference>
<comment type="catalytic activity">
    <reaction evidence="6 7">
        <text>L-glutamate 5-semialdehyde + phosphate + NADP(+) = L-glutamyl 5-phosphate + NADPH + H(+)</text>
        <dbReference type="Rhea" id="RHEA:19541"/>
        <dbReference type="ChEBI" id="CHEBI:15378"/>
        <dbReference type="ChEBI" id="CHEBI:43474"/>
        <dbReference type="ChEBI" id="CHEBI:57783"/>
        <dbReference type="ChEBI" id="CHEBI:58066"/>
        <dbReference type="ChEBI" id="CHEBI:58274"/>
        <dbReference type="ChEBI" id="CHEBI:58349"/>
        <dbReference type="EC" id="1.2.1.41"/>
    </reaction>
</comment>
<comment type="function">
    <text evidence="7">Catalyzes the NADPH-dependent reduction of L-glutamate 5-phosphate into L-glutamate 5-semialdehyde and phosphate. The product spontaneously undergoes cyclization to form 1-pyrroline-5-carboxylate.</text>
</comment>
<dbReference type="InterPro" id="IPR016162">
    <property type="entry name" value="Ald_DH_N"/>
</dbReference>
<evidence type="ECO:0000256" key="4">
    <source>
        <dbReference type="ARBA" id="ARBA00022857"/>
    </source>
</evidence>
<dbReference type="EC" id="1.2.1.41" evidence="7"/>
<evidence type="ECO:0000256" key="5">
    <source>
        <dbReference type="ARBA" id="ARBA00023002"/>
    </source>
</evidence>
<dbReference type="Proteomes" id="UP000241074">
    <property type="component" value="Chromosome"/>
</dbReference>
<dbReference type="FunFam" id="3.40.309.10:FF:000006">
    <property type="entry name" value="Gamma-glutamyl phosphate reductase"/>
    <property type="match status" value="1"/>
</dbReference>
<dbReference type="PANTHER" id="PTHR11063:SF8">
    <property type="entry name" value="DELTA-1-PYRROLINE-5-CARBOXYLATE SYNTHASE"/>
    <property type="match status" value="1"/>
</dbReference>
<evidence type="ECO:0000256" key="7">
    <source>
        <dbReference type="HAMAP-Rule" id="MF_00412"/>
    </source>
</evidence>
<feature type="domain" description="Aldehyde dehydrogenase" evidence="8">
    <location>
        <begin position="3"/>
        <end position="278"/>
    </location>
</feature>
<dbReference type="UniPathway" id="UPA00098">
    <property type="reaction ID" value="UER00360"/>
</dbReference>
<dbReference type="PANTHER" id="PTHR11063">
    <property type="entry name" value="GLUTAMATE SEMIALDEHYDE DEHYDROGENASE"/>
    <property type="match status" value="1"/>
</dbReference>
<reference evidence="9 10" key="1">
    <citation type="submission" date="2018-03" db="EMBL/GenBank/DDBJ databases">
        <title>Ahniella affigens gen. nov., sp. nov., a gammaproteobacterium isolated from sandy soil near a stream.</title>
        <authorList>
            <person name="Ko Y."/>
            <person name="Kim J.-H."/>
        </authorList>
    </citation>
    <scope>NUCLEOTIDE SEQUENCE [LARGE SCALE GENOMIC DNA]</scope>
    <source>
        <strain evidence="9 10">D13</strain>
    </source>
</reference>
<gene>
    <name evidence="7" type="primary">proA</name>
    <name evidence="9" type="ORF">C7S18_15385</name>
</gene>
<keyword evidence="10" id="KW-1185">Reference proteome</keyword>
<dbReference type="KEGG" id="xba:C7S18_15385"/>
<proteinExistence type="inferred from homology"/>
<comment type="similarity">
    <text evidence="7">Belongs to the gamma-glutamyl phosphate reductase family.</text>
</comment>
<sequence>MTTVRELAQAARAASRVLANLNTESRNQLLRAIADRLRARGSAVLQANAEDMRQGAERGLSPAMLDRLYLDPKRLAALADAVDAIAAQPDPIGQESSVQVRADGLRLARMRVPLGVIAMIYESRPNVTIDAAALCLKSGNAAILRGGSEAWYSNQALATMVQSVLSDLGLPEACVQRLPSSERSEMLELLQCAGLIDLVIPRGGEGLIRFVAANSRIPVVQHYKGVCHLFVDRDANQVTATRLLLDGKASRPGVCNALETLLVDQAIAETWLPGAAAALLARGVELRGCARTQALISAVVPAEDSDWDAEYLAPILAIRMVDDLDAALAHIALHGSQHTEVIVTDNAERAARFQREVDASAVMWNASSRFNDGGELGLGAEIGISTTKIHAYGAMGALSLTTEKWLVSGSGHVRHPDLLKP</sequence>
<dbReference type="GO" id="GO:0050661">
    <property type="term" value="F:NADP binding"/>
    <property type="evidence" value="ECO:0007669"/>
    <property type="project" value="InterPro"/>
</dbReference>
<dbReference type="NCBIfam" id="TIGR00407">
    <property type="entry name" value="proA"/>
    <property type="match status" value="1"/>
</dbReference>
<dbReference type="InterPro" id="IPR015590">
    <property type="entry name" value="Aldehyde_DH_dom"/>
</dbReference>
<protein>
    <recommendedName>
        <fullName evidence="7">Gamma-glutamyl phosphate reductase</fullName>
        <shortName evidence="7">GPR</shortName>
        <ecNumber evidence="7">1.2.1.41</ecNumber>
    </recommendedName>
    <alternativeName>
        <fullName evidence="7">Glutamate-5-semialdehyde dehydrogenase</fullName>
    </alternativeName>
    <alternativeName>
        <fullName evidence="7">Glutamyl-gamma-semialdehyde dehydrogenase</fullName>
        <shortName evidence="7">GSA dehydrogenase</shortName>
    </alternativeName>
</protein>
<evidence type="ECO:0000313" key="10">
    <source>
        <dbReference type="Proteomes" id="UP000241074"/>
    </source>
</evidence>
<dbReference type="Pfam" id="PF00171">
    <property type="entry name" value="Aldedh"/>
    <property type="match status" value="1"/>
</dbReference>
<dbReference type="Gene3D" id="3.40.605.10">
    <property type="entry name" value="Aldehyde Dehydrogenase, Chain A, domain 1"/>
    <property type="match status" value="1"/>
</dbReference>
<keyword evidence="5 7" id="KW-0560">Oxidoreductase</keyword>